<proteinExistence type="predicted"/>
<sequence>MVLTAHQGLCVYCGKIATTLDHEEPVADNGADIWWNFVPACASCNRRKGKRTASRWVADMDLSHTFPKAGFTTKPMRPEVYAGIRKRVAGAQREIADIDRRDWFRHHYGREKHRTKADLSGVLERCEAELRGYPHKPWTTPKVRDTKADTCVRRMCCAWTHPDAWISGPTMILAQEDREAFRREAYRRKLGEGELLEELVKRYLADRGRDLDRSEPE</sequence>
<feature type="domain" description="HNH nuclease" evidence="1">
    <location>
        <begin position="1"/>
        <end position="46"/>
    </location>
</feature>
<keyword evidence="3" id="KW-1185">Reference proteome</keyword>
<keyword evidence="2" id="KW-0540">Nuclease</keyword>
<gene>
    <name evidence="2" type="ORF">E4099_26775</name>
</gene>
<dbReference type="SMART" id="SM00507">
    <property type="entry name" value="HNHc"/>
    <property type="match status" value="1"/>
</dbReference>
<evidence type="ECO:0000313" key="2">
    <source>
        <dbReference type="EMBL" id="TGA93189.1"/>
    </source>
</evidence>
<evidence type="ECO:0000259" key="1">
    <source>
        <dbReference type="SMART" id="SM00507"/>
    </source>
</evidence>
<organism evidence="2 3">
    <name type="scientific">Streptomyces palmae</name>
    <dbReference type="NCBI Taxonomy" id="1701085"/>
    <lineage>
        <taxon>Bacteria</taxon>
        <taxon>Bacillati</taxon>
        <taxon>Actinomycetota</taxon>
        <taxon>Actinomycetes</taxon>
        <taxon>Kitasatosporales</taxon>
        <taxon>Streptomycetaceae</taxon>
        <taxon>Streptomyces</taxon>
    </lineage>
</organism>
<dbReference type="OrthoDB" id="4113298at2"/>
<keyword evidence="2" id="KW-0378">Hydrolase</keyword>
<reference evidence="2 3" key="1">
    <citation type="submission" date="2019-03" db="EMBL/GenBank/DDBJ databases">
        <authorList>
            <person name="Gonzalez-Pimentel J.L."/>
        </authorList>
    </citation>
    <scope>NUCLEOTIDE SEQUENCE [LARGE SCALE GENOMIC DNA]</scope>
    <source>
        <strain evidence="2 3">JCM 31289</strain>
    </source>
</reference>
<protein>
    <submittedName>
        <fullName evidence="2">HNH endonuclease</fullName>
    </submittedName>
</protein>
<comment type="caution">
    <text evidence="2">The sequence shown here is derived from an EMBL/GenBank/DDBJ whole genome shotgun (WGS) entry which is preliminary data.</text>
</comment>
<keyword evidence="2" id="KW-0255">Endonuclease</keyword>
<evidence type="ECO:0000313" key="3">
    <source>
        <dbReference type="Proteomes" id="UP000297948"/>
    </source>
</evidence>
<dbReference type="InterPro" id="IPR003615">
    <property type="entry name" value="HNH_nuc"/>
</dbReference>
<dbReference type="Proteomes" id="UP000297948">
    <property type="component" value="Unassembled WGS sequence"/>
</dbReference>
<dbReference type="Pfam" id="PF01844">
    <property type="entry name" value="HNH"/>
    <property type="match status" value="1"/>
</dbReference>
<dbReference type="EMBL" id="SRID01000366">
    <property type="protein sequence ID" value="TGA93189.1"/>
    <property type="molecule type" value="Genomic_DNA"/>
</dbReference>
<dbReference type="AlphaFoldDB" id="A0A4Z0GDY7"/>
<name>A0A4Z0GDY7_9ACTN</name>
<dbReference type="Gene3D" id="1.10.30.50">
    <property type="match status" value="1"/>
</dbReference>
<dbReference type="GO" id="GO:0004519">
    <property type="term" value="F:endonuclease activity"/>
    <property type="evidence" value="ECO:0007669"/>
    <property type="project" value="UniProtKB-KW"/>
</dbReference>
<dbReference type="InterPro" id="IPR002711">
    <property type="entry name" value="HNH"/>
</dbReference>
<dbReference type="RefSeq" id="WP_135341699.1">
    <property type="nucleotide sequence ID" value="NZ_JBHLTX010000026.1"/>
</dbReference>
<accession>A0A4Z0GDY7</accession>
<dbReference type="CDD" id="cd00085">
    <property type="entry name" value="HNHc"/>
    <property type="match status" value="1"/>
</dbReference>
<dbReference type="GO" id="GO:0003676">
    <property type="term" value="F:nucleic acid binding"/>
    <property type="evidence" value="ECO:0007669"/>
    <property type="project" value="InterPro"/>
</dbReference>
<dbReference type="GO" id="GO:0008270">
    <property type="term" value="F:zinc ion binding"/>
    <property type="evidence" value="ECO:0007669"/>
    <property type="project" value="InterPro"/>
</dbReference>